<feature type="region of interest" description="Disordered" evidence="1">
    <location>
        <begin position="1"/>
        <end position="61"/>
    </location>
</feature>
<evidence type="ECO:0000256" key="1">
    <source>
        <dbReference type="SAM" id="MobiDB-lite"/>
    </source>
</evidence>
<evidence type="ECO:0000313" key="2">
    <source>
        <dbReference type="EMBL" id="KAG6579281.1"/>
    </source>
</evidence>
<proteinExistence type="predicted"/>
<name>A0AAV6ME52_9ROSI</name>
<dbReference type="Proteomes" id="UP000685013">
    <property type="component" value="Chromosome 15"/>
</dbReference>
<organism evidence="2 3">
    <name type="scientific">Cucurbita argyrosperma subsp. sororia</name>
    <dbReference type="NCBI Taxonomy" id="37648"/>
    <lineage>
        <taxon>Eukaryota</taxon>
        <taxon>Viridiplantae</taxon>
        <taxon>Streptophyta</taxon>
        <taxon>Embryophyta</taxon>
        <taxon>Tracheophyta</taxon>
        <taxon>Spermatophyta</taxon>
        <taxon>Magnoliopsida</taxon>
        <taxon>eudicotyledons</taxon>
        <taxon>Gunneridae</taxon>
        <taxon>Pentapetalae</taxon>
        <taxon>rosids</taxon>
        <taxon>fabids</taxon>
        <taxon>Cucurbitales</taxon>
        <taxon>Cucurbitaceae</taxon>
        <taxon>Cucurbiteae</taxon>
        <taxon>Cucurbita</taxon>
    </lineage>
</organism>
<evidence type="ECO:0000313" key="3">
    <source>
        <dbReference type="Proteomes" id="UP000685013"/>
    </source>
</evidence>
<reference evidence="2 3" key="1">
    <citation type="journal article" date="2021" name="Hortic Res">
        <title>The domestication of Cucurbita argyrosperma as revealed by the genome of its wild relative.</title>
        <authorList>
            <person name="Barrera-Redondo J."/>
            <person name="Sanchez-de la Vega G."/>
            <person name="Aguirre-Liguori J.A."/>
            <person name="Castellanos-Morales G."/>
            <person name="Gutierrez-Guerrero Y.T."/>
            <person name="Aguirre-Dugua X."/>
            <person name="Aguirre-Planter E."/>
            <person name="Tenaillon M.I."/>
            <person name="Lira-Saade R."/>
            <person name="Eguiarte L.E."/>
        </authorList>
    </citation>
    <scope>NUCLEOTIDE SEQUENCE [LARGE SCALE GENOMIC DNA]</scope>
    <source>
        <strain evidence="2">JBR-2021</strain>
    </source>
</reference>
<keyword evidence="3" id="KW-1185">Reference proteome</keyword>
<dbReference type="AlphaFoldDB" id="A0AAV6ME52"/>
<protein>
    <submittedName>
        <fullName evidence="2">Zinc finger protein JAGGED</fullName>
    </submittedName>
</protein>
<feature type="compositionally biased region" description="Polar residues" evidence="1">
    <location>
        <begin position="241"/>
        <end position="255"/>
    </location>
</feature>
<comment type="caution">
    <text evidence="2">The sequence shown here is derived from an EMBL/GenBank/DDBJ whole genome shotgun (WGS) entry which is preliminary data.</text>
</comment>
<sequence>MKTALKEKEGHVYTVEERRSQQSPLDLNNLPEDYNIRDGKQISEDTSTGHRKNKSGMKEGKDEAGKVYECRFCSLKFCKSQALERETETLNRARQLVFTNDNLAAQPPPHLGCCHSMAPGGSYQTGDSGGVGGDSTLPLRFPTTLLPPQPAYLYSSPTRPSGFPSYYAPPPPPPQPQASINEFFVGHVLGNPSHCTHHTVNYGSTSVESSSYTCIGAPVGHAMAFRGSRDGSQKQQQQQQSLDVPSSINRFQDGF</sequence>
<feature type="non-terminal residue" evidence="2">
    <location>
        <position position="1"/>
    </location>
</feature>
<feature type="region of interest" description="Disordered" evidence="1">
    <location>
        <begin position="227"/>
        <end position="255"/>
    </location>
</feature>
<accession>A0AAV6ME52</accession>
<feature type="compositionally biased region" description="Basic and acidic residues" evidence="1">
    <location>
        <begin position="34"/>
        <end position="43"/>
    </location>
</feature>
<dbReference type="EMBL" id="JAGKQH010000015">
    <property type="protein sequence ID" value="KAG6579281.1"/>
    <property type="molecule type" value="Genomic_DNA"/>
</dbReference>
<gene>
    <name evidence="2" type="primary">JAG</name>
    <name evidence="2" type="ORF">SDJN03_23729</name>
</gene>
<feature type="compositionally biased region" description="Basic and acidic residues" evidence="1">
    <location>
        <begin position="1"/>
        <end position="20"/>
    </location>
</feature>